<evidence type="ECO:0000313" key="7">
    <source>
        <dbReference type="Proteomes" id="UP000014760"/>
    </source>
</evidence>
<feature type="domain" description="SOWAHA-C winged helix-turn-helix" evidence="4">
    <location>
        <begin position="10"/>
        <end position="56"/>
    </location>
</feature>
<feature type="compositionally biased region" description="Low complexity" evidence="3">
    <location>
        <begin position="93"/>
        <end position="103"/>
    </location>
</feature>
<dbReference type="OrthoDB" id="60433at2759"/>
<dbReference type="PANTHER" id="PTHR14491:SF7">
    <property type="entry name" value="SOSONDOWAH, ISOFORM G"/>
    <property type="match status" value="1"/>
</dbReference>
<dbReference type="HOGENOM" id="CLU_853220_0_0_1"/>
<organism evidence="5">
    <name type="scientific">Capitella teleta</name>
    <name type="common">Polychaete worm</name>
    <dbReference type="NCBI Taxonomy" id="283909"/>
    <lineage>
        <taxon>Eukaryota</taxon>
        <taxon>Metazoa</taxon>
        <taxon>Spiralia</taxon>
        <taxon>Lophotrochozoa</taxon>
        <taxon>Annelida</taxon>
        <taxon>Polychaeta</taxon>
        <taxon>Sedentaria</taxon>
        <taxon>Scolecida</taxon>
        <taxon>Capitellidae</taxon>
        <taxon>Capitella</taxon>
    </lineage>
</organism>
<feature type="region of interest" description="Disordered" evidence="3">
    <location>
        <begin position="50"/>
        <end position="223"/>
    </location>
</feature>
<name>R7U2J2_CAPTE</name>
<proteinExistence type="predicted"/>
<protein>
    <recommendedName>
        <fullName evidence="4">SOWAHA-C winged helix-turn-helix domain-containing protein</fullName>
    </recommendedName>
</protein>
<dbReference type="Proteomes" id="UP000014760">
    <property type="component" value="Unassembled WGS sequence"/>
</dbReference>
<evidence type="ECO:0000256" key="3">
    <source>
        <dbReference type="SAM" id="MobiDB-lite"/>
    </source>
</evidence>
<sequence length="326" mass="36055">MAFFYYNHRHKTRIANRQKFKTFVNTLSSVKLDESGEKVLVLKRKFRNDAPNDATSVPARPSPQLHRPKKQKMLDSFPLRAPSPEEDKSAASPEQQPQEPQEQTDPVPRIPQETPLNESLEIAAEEGQDEVLSGPSLLAEIQNQMAELVERADDPREDTSRENSPVKERNEGSSFVATPEEEEVPGASGGSAEREEDPLAGVEEAAPPSPPSAPNELSSPPPDAVIEVVTPQTQKITEAKTPISVKERAKHLNRMTSDVDVQKPLAKHIKKEYDDSIEVISLSAADREWITAAAAADYHPMNKLLVSNPQLAKRKGAKLKDFQVAQ</sequence>
<dbReference type="EMBL" id="AMQN01009771">
    <property type="status" value="NOT_ANNOTATED_CDS"/>
    <property type="molecule type" value="Genomic_DNA"/>
</dbReference>
<reference evidence="5 7" key="2">
    <citation type="journal article" date="2013" name="Nature">
        <title>Insights into bilaterian evolution from three spiralian genomes.</title>
        <authorList>
            <person name="Simakov O."/>
            <person name="Marletaz F."/>
            <person name="Cho S.J."/>
            <person name="Edsinger-Gonzales E."/>
            <person name="Havlak P."/>
            <person name="Hellsten U."/>
            <person name="Kuo D.H."/>
            <person name="Larsson T."/>
            <person name="Lv J."/>
            <person name="Arendt D."/>
            <person name="Savage R."/>
            <person name="Osoegawa K."/>
            <person name="de Jong P."/>
            <person name="Grimwood J."/>
            <person name="Chapman J.A."/>
            <person name="Shapiro H."/>
            <person name="Aerts A."/>
            <person name="Otillar R.P."/>
            <person name="Terry A.Y."/>
            <person name="Boore J.L."/>
            <person name="Grigoriev I.V."/>
            <person name="Lindberg D.R."/>
            <person name="Seaver E.C."/>
            <person name="Weisblat D.A."/>
            <person name="Putnam N.H."/>
            <person name="Rokhsar D.S."/>
        </authorList>
    </citation>
    <scope>NUCLEOTIDE SEQUENCE</scope>
    <source>
        <strain evidence="5 7">I ESC-2004</strain>
    </source>
</reference>
<dbReference type="AlphaFoldDB" id="R7U2J2"/>
<dbReference type="OMA" id="HFKVFLM"/>
<dbReference type="PANTHER" id="PTHR14491">
    <property type="entry name" value="SOSONDOWAH, ISOFORM G"/>
    <property type="match status" value="1"/>
</dbReference>
<reference evidence="7" key="1">
    <citation type="submission" date="2012-12" db="EMBL/GenBank/DDBJ databases">
        <authorList>
            <person name="Hellsten U."/>
            <person name="Grimwood J."/>
            <person name="Chapman J.A."/>
            <person name="Shapiro H."/>
            <person name="Aerts A."/>
            <person name="Otillar R.P."/>
            <person name="Terry A.Y."/>
            <person name="Boore J.L."/>
            <person name="Simakov O."/>
            <person name="Marletaz F."/>
            <person name="Cho S.-J."/>
            <person name="Edsinger-Gonzales E."/>
            <person name="Havlak P."/>
            <person name="Kuo D.-H."/>
            <person name="Larsson T."/>
            <person name="Lv J."/>
            <person name="Arendt D."/>
            <person name="Savage R."/>
            <person name="Osoegawa K."/>
            <person name="de Jong P."/>
            <person name="Lindberg D.R."/>
            <person name="Seaver E.C."/>
            <person name="Weisblat D.A."/>
            <person name="Putnam N.H."/>
            <person name="Grigoriev I.V."/>
            <person name="Rokhsar D.S."/>
        </authorList>
    </citation>
    <scope>NUCLEOTIDE SEQUENCE</scope>
    <source>
        <strain evidence="7">I ESC-2004</strain>
    </source>
</reference>
<evidence type="ECO:0000259" key="4">
    <source>
        <dbReference type="Pfam" id="PF25877"/>
    </source>
</evidence>
<dbReference type="EnsemblMetazoa" id="CapteT188677">
    <property type="protein sequence ID" value="CapteP188677"/>
    <property type="gene ID" value="CapteG188677"/>
</dbReference>
<keyword evidence="7" id="KW-1185">Reference proteome</keyword>
<feature type="compositionally biased region" description="Pro residues" evidence="3">
    <location>
        <begin position="207"/>
        <end position="223"/>
    </location>
</feature>
<dbReference type="Pfam" id="PF25877">
    <property type="entry name" value="WHD_SOWAH"/>
    <property type="match status" value="1"/>
</dbReference>
<gene>
    <name evidence="5" type="ORF">CAPTEDRAFT_188677</name>
</gene>
<accession>R7U2J2</accession>
<evidence type="ECO:0000256" key="1">
    <source>
        <dbReference type="ARBA" id="ARBA00022737"/>
    </source>
</evidence>
<feature type="compositionally biased region" description="Basic and acidic residues" evidence="3">
    <location>
        <begin position="148"/>
        <end position="171"/>
    </location>
</feature>
<evidence type="ECO:0000313" key="6">
    <source>
        <dbReference type="EnsemblMetazoa" id="CapteP188677"/>
    </source>
</evidence>
<evidence type="ECO:0000313" key="5">
    <source>
        <dbReference type="EMBL" id="ELU00103.1"/>
    </source>
</evidence>
<keyword evidence="2" id="KW-0040">ANK repeat</keyword>
<dbReference type="EMBL" id="KB306169">
    <property type="protein sequence ID" value="ELU00103.1"/>
    <property type="molecule type" value="Genomic_DNA"/>
</dbReference>
<reference evidence="6" key="3">
    <citation type="submission" date="2015-06" db="UniProtKB">
        <authorList>
            <consortium name="EnsemblMetazoa"/>
        </authorList>
    </citation>
    <scope>IDENTIFICATION</scope>
</reference>
<dbReference type="STRING" id="283909.R7U2J2"/>
<dbReference type="InterPro" id="IPR058889">
    <property type="entry name" value="WHD_SOWAHA-C"/>
</dbReference>
<keyword evidence="1" id="KW-0677">Repeat</keyword>
<evidence type="ECO:0000256" key="2">
    <source>
        <dbReference type="ARBA" id="ARBA00023043"/>
    </source>
</evidence>